<sequence length="156" mass="16719">MTAATAAVTGAALAVRERSPQNRPQVRPVAGPTDISMSFAPINSTSPNPVGSVSFSRSPELDLSGSTRTASYFSYELRVQGESNQTCKSEWKVLTASGGDRIKGAAVGVFIAETEETSTRYISFLNPDPRFGRWFVKLAFSCPDGARAETRSPVHS</sequence>
<feature type="compositionally biased region" description="Polar residues" evidence="1">
    <location>
        <begin position="41"/>
        <end position="57"/>
    </location>
</feature>
<proteinExistence type="predicted"/>
<feature type="region of interest" description="Disordered" evidence="1">
    <location>
        <begin position="1"/>
        <end position="65"/>
    </location>
</feature>
<dbReference type="Proteomes" id="UP001501237">
    <property type="component" value="Unassembled WGS sequence"/>
</dbReference>
<name>A0ABP6QHF6_9ACTN</name>
<accession>A0ABP6QHF6</accession>
<protein>
    <submittedName>
        <fullName evidence="2">Uncharacterized protein</fullName>
    </submittedName>
</protein>
<comment type="caution">
    <text evidence="2">The sequence shown here is derived from an EMBL/GenBank/DDBJ whole genome shotgun (WGS) entry which is preliminary data.</text>
</comment>
<keyword evidence="3" id="KW-1185">Reference proteome</keyword>
<evidence type="ECO:0000256" key="1">
    <source>
        <dbReference type="SAM" id="MobiDB-lite"/>
    </source>
</evidence>
<evidence type="ECO:0000313" key="3">
    <source>
        <dbReference type="Proteomes" id="UP001501237"/>
    </source>
</evidence>
<reference evidence="3" key="1">
    <citation type="journal article" date="2019" name="Int. J. Syst. Evol. Microbiol.">
        <title>The Global Catalogue of Microorganisms (GCM) 10K type strain sequencing project: providing services to taxonomists for standard genome sequencing and annotation.</title>
        <authorList>
            <consortium name="The Broad Institute Genomics Platform"/>
            <consortium name="The Broad Institute Genome Sequencing Center for Infectious Disease"/>
            <person name="Wu L."/>
            <person name="Ma J."/>
        </authorList>
    </citation>
    <scope>NUCLEOTIDE SEQUENCE [LARGE SCALE GENOMIC DNA]</scope>
    <source>
        <strain evidence="3">JCM 9377</strain>
    </source>
</reference>
<evidence type="ECO:0000313" key="2">
    <source>
        <dbReference type="EMBL" id="GAA3229415.1"/>
    </source>
</evidence>
<feature type="compositionally biased region" description="Low complexity" evidence="1">
    <location>
        <begin position="1"/>
        <end position="14"/>
    </location>
</feature>
<gene>
    <name evidence="2" type="ORF">GCM10010468_59320</name>
</gene>
<dbReference type="EMBL" id="BAAAUV010000019">
    <property type="protein sequence ID" value="GAA3229415.1"/>
    <property type="molecule type" value="Genomic_DNA"/>
</dbReference>
<organism evidence="2 3">
    <name type="scientific">Actinocorallia longicatena</name>
    <dbReference type="NCBI Taxonomy" id="111803"/>
    <lineage>
        <taxon>Bacteria</taxon>
        <taxon>Bacillati</taxon>
        <taxon>Actinomycetota</taxon>
        <taxon>Actinomycetes</taxon>
        <taxon>Streptosporangiales</taxon>
        <taxon>Thermomonosporaceae</taxon>
        <taxon>Actinocorallia</taxon>
    </lineage>
</organism>